<feature type="region of interest" description="Disordered" evidence="1">
    <location>
        <begin position="211"/>
        <end position="234"/>
    </location>
</feature>
<keyword evidence="2" id="KW-1133">Transmembrane helix</keyword>
<evidence type="ECO:0000313" key="4">
    <source>
        <dbReference type="EMBL" id="VAW17732.1"/>
    </source>
</evidence>
<dbReference type="EMBL" id="UOEO01000077">
    <property type="protein sequence ID" value="VAW17732.1"/>
    <property type="molecule type" value="Genomic_DNA"/>
</dbReference>
<evidence type="ECO:0000259" key="3">
    <source>
        <dbReference type="Pfam" id="PF01471"/>
    </source>
</evidence>
<dbReference type="Pfam" id="PF01471">
    <property type="entry name" value="PG_binding_1"/>
    <property type="match status" value="2"/>
</dbReference>
<accession>A0A3B0TTG9</accession>
<keyword evidence="2" id="KW-0472">Membrane</keyword>
<proteinExistence type="predicted"/>
<evidence type="ECO:0000256" key="2">
    <source>
        <dbReference type="SAM" id="Phobius"/>
    </source>
</evidence>
<feature type="compositionally biased region" description="Low complexity" evidence="1">
    <location>
        <begin position="217"/>
        <end position="234"/>
    </location>
</feature>
<feature type="transmembrane region" description="Helical" evidence="2">
    <location>
        <begin position="46"/>
        <end position="68"/>
    </location>
</feature>
<protein>
    <recommendedName>
        <fullName evidence="3">Peptidoglycan binding-like domain-containing protein</fullName>
    </recommendedName>
</protein>
<dbReference type="SUPFAM" id="SSF47090">
    <property type="entry name" value="PGBD-like"/>
    <property type="match status" value="2"/>
</dbReference>
<name>A0A3B0TTG9_9ZZZZ</name>
<feature type="domain" description="Peptidoglycan binding-like" evidence="3">
    <location>
        <begin position="268"/>
        <end position="321"/>
    </location>
</feature>
<keyword evidence="2" id="KW-0812">Transmembrane</keyword>
<feature type="domain" description="Peptidoglycan binding-like" evidence="3">
    <location>
        <begin position="146"/>
        <end position="199"/>
    </location>
</feature>
<gene>
    <name evidence="4" type="ORF">MNBD_ALPHA12-227</name>
</gene>
<dbReference type="AlphaFoldDB" id="A0A3B0TTG9"/>
<dbReference type="InterPro" id="IPR002477">
    <property type="entry name" value="Peptidoglycan-bd-like"/>
</dbReference>
<sequence length="328" mass="34356">MARTKKRRAMNTSTASSLSPLAGFSIVSALLRLVRWSFKKFMHAPLRNIGIAVLSLGILVSANNALYWQRSIHPAPLFAPSNSAVNVYESAQQGISEPSFTPAPVKARPAYLEIPAAAPDQVQPHPAAAPAPAPVLQTGNIAPGNQQMAQVQQKLAALGLFAGKIDGYYGPVTAKAIREFEQRQGLAAKGAFTPQIIEKILSATNVGAVQKDPIAHDGSGSSSSQPDSQSMPDPLNALVQSALNRTGQTAPVAASRAQSSALIVDKATVEKVQRGLSSLGFLYGPVDGIAGDATASAIRNFEVYQNFEVTGRITPDLVDLLLAAGASI</sequence>
<evidence type="ECO:0000256" key="1">
    <source>
        <dbReference type="SAM" id="MobiDB-lite"/>
    </source>
</evidence>
<dbReference type="Gene3D" id="1.10.101.10">
    <property type="entry name" value="PGBD-like superfamily/PGBD"/>
    <property type="match status" value="2"/>
</dbReference>
<organism evidence="4">
    <name type="scientific">hydrothermal vent metagenome</name>
    <dbReference type="NCBI Taxonomy" id="652676"/>
    <lineage>
        <taxon>unclassified sequences</taxon>
        <taxon>metagenomes</taxon>
        <taxon>ecological metagenomes</taxon>
    </lineage>
</organism>
<reference evidence="4" key="1">
    <citation type="submission" date="2018-06" db="EMBL/GenBank/DDBJ databases">
        <authorList>
            <person name="Zhirakovskaya E."/>
        </authorList>
    </citation>
    <scope>NUCLEOTIDE SEQUENCE</scope>
</reference>
<dbReference type="InterPro" id="IPR036365">
    <property type="entry name" value="PGBD-like_sf"/>
</dbReference>
<dbReference type="InterPro" id="IPR036366">
    <property type="entry name" value="PGBDSf"/>
</dbReference>